<name>W2P7U8_PHYNI</name>
<dbReference type="VEuPathDB" id="FungiDB:PPTG_06324"/>
<protein>
    <submittedName>
        <fullName evidence="1">Uncharacterized protein</fullName>
    </submittedName>
</protein>
<dbReference type="Proteomes" id="UP000054532">
    <property type="component" value="Unassembled WGS sequence"/>
</dbReference>
<gene>
    <name evidence="1" type="ORF">L914_00872</name>
</gene>
<reference evidence="1" key="1">
    <citation type="submission" date="2013-11" db="EMBL/GenBank/DDBJ databases">
        <title>The Genome Sequence of Phytophthora parasitica IAC_01/95.</title>
        <authorList>
            <consortium name="The Broad Institute Genomics Platform"/>
            <person name="Russ C."/>
            <person name="Tyler B."/>
            <person name="Panabieres F."/>
            <person name="Shan W."/>
            <person name="Tripathy S."/>
            <person name="Grunwald N."/>
            <person name="Machado M."/>
            <person name="Johnson C.S."/>
            <person name="Arredondo F."/>
            <person name="Hong C."/>
            <person name="Coffey M."/>
            <person name="Young S.K."/>
            <person name="Zeng Q."/>
            <person name="Gargeya S."/>
            <person name="Fitzgerald M."/>
            <person name="Abouelleil A."/>
            <person name="Alvarado L."/>
            <person name="Chapman S.B."/>
            <person name="Gainer-Dewar J."/>
            <person name="Goldberg J."/>
            <person name="Griggs A."/>
            <person name="Gujja S."/>
            <person name="Hansen M."/>
            <person name="Howarth C."/>
            <person name="Imamovic A."/>
            <person name="Ireland A."/>
            <person name="Larimer J."/>
            <person name="McCowan C."/>
            <person name="Murphy C."/>
            <person name="Pearson M."/>
            <person name="Poon T.W."/>
            <person name="Priest M."/>
            <person name="Roberts A."/>
            <person name="Saif S."/>
            <person name="Shea T."/>
            <person name="Sykes S."/>
            <person name="Wortman J."/>
            <person name="Nusbaum C."/>
            <person name="Birren B."/>
        </authorList>
    </citation>
    <scope>NUCLEOTIDE SEQUENCE [LARGE SCALE GENOMIC DNA]</scope>
    <source>
        <strain evidence="1">IAC_01/95</strain>
    </source>
</reference>
<dbReference type="EMBL" id="KI690579">
    <property type="protein sequence ID" value="ETM56039.1"/>
    <property type="molecule type" value="Genomic_DNA"/>
</dbReference>
<proteinExistence type="predicted"/>
<dbReference type="AlphaFoldDB" id="W2P7U8"/>
<organism evidence="1">
    <name type="scientific">Phytophthora nicotianae</name>
    <name type="common">Potato buckeye rot agent</name>
    <name type="synonym">Phytophthora parasitica</name>
    <dbReference type="NCBI Taxonomy" id="4792"/>
    <lineage>
        <taxon>Eukaryota</taxon>
        <taxon>Sar</taxon>
        <taxon>Stramenopiles</taxon>
        <taxon>Oomycota</taxon>
        <taxon>Peronosporomycetes</taxon>
        <taxon>Peronosporales</taxon>
        <taxon>Peronosporaceae</taxon>
        <taxon>Phytophthora</taxon>
    </lineage>
</organism>
<accession>W2P7U8</accession>
<sequence length="89" mass="10278">MPLSACIEQGTIARICGFELFKEEKDVTEAEWRDYFLTARVPDNTVLSRLMAEFYEIIDRLNMEDVVHTEPKKVVGYLVDALRTRLGLP</sequence>
<evidence type="ECO:0000313" key="1">
    <source>
        <dbReference type="EMBL" id="ETM56039.1"/>
    </source>
</evidence>